<organism evidence="2 3">
    <name type="scientific">Durusdinium trenchii</name>
    <dbReference type="NCBI Taxonomy" id="1381693"/>
    <lineage>
        <taxon>Eukaryota</taxon>
        <taxon>Sar</taxon>
        <taxon>Alveolata</taxon>
        <taxon>Dinophyceae</taxon>
        <taxon>Suessiales</taxon>
        <taxon>Symbiodiniaceae</taxon>
        <taxon>Durusdinium</taxon>
    </lineage>
</organism>
<reference evidence="2 3" key="1">
    <citation type="submission" date="2024-02" db="EMBL/GenBank/DDBJ databases">
        <authorList>
            <person name="Chen Y."/>
            <person name="Shah S."/>
            <person name="Dougan E. K."/>
            <person name="Thang M."/>
            <person name="Chan C."/>
        </authorList>
    </citation>
    <scope>NUCLEOTIDE SEQUENCE [LARGE SCALE GENOMIC DNA]</scope>
</reference>
<accession>A0ABP0S0J8</accession>
<proteinExistence type="predicted"/>
<evidence type="ECO:0000313" key="3">
    <source>
        <dbReference type="Proteomes" id="UP001642464"/>
    </source>
</evidence>
<feature type="compositionally biased region" description="Polar residues" evidence="1">
    <location>
        <begin position="21"/>
        <end position="33"/>
    </location>
</feature>
<name>A0ABP0S0J8_9DINO</name>
<keyword evidence="3" id="KW-1185">Reference proteome</keyword>
<sequence>GAEGVLAEISLTDEDSEDKAGSTQPSLIPSPESTDQELDAPIFVSSADEQQASSPTEETEQSHADSKVVSVALESEEEPAEEEEEEEAEDEETVEEEEEEEEEDMGEDVIPVEPDPVALAESEAVTKEASASIDKVSAGDDPAPGTPHVHHEIREGKASMSRTGPASPVGSPAHNSDQPSSSKAWEG</sequence>
<feature type="non-terminal residue" evidence="2">
    <location>
        <position position="187"/>
    </location>
</feature>
<evidence type="ECO:0000313" key="2">
    <source>
        <dbReference type="EMBL" id="CAK9105839.1"/>
    </source>
</evidence>
<feature type="compositionally biased region" description="Polar residues" evidence="1">
    <location>
        <begin position="47"/>
        <end position="56"/>
    </location>
</feature>
<evidence type="ECO:0000256" key="1">
    <source>
        <dbReference type="SAM" id="MobiDB-lite"/>
    </source>
</evidence>
<feature type="compositionally biased region" description="Acidic residues" evidence="1">
    <location>
        <begin position="74"/>
        <end position="107"/>
    </location>
</feature>
<dbReference type="EMBL" id="CAXAMM010042629">
    <property type="protein sequence ID" value="CAK9105839.1"/>
    <property type="molecule type" value="Genomic_DNA"/>
</dbReference>
<protein>
    <submittedName>
        <fullName evidence="2">Uncharacterized protein</fullName>
    </submittedName>
</protein>
<feature type="compositionally biased region" description="Polar residues" evidence="1">
    <location>
        <begin position="173"/>
        <end position="187"/>
    </location>
</feature>
<gene>
    <name evidence="2" type="ORF">SCF082_LOCUS49323</name>
</gene>
<dbReference type="Proteomes" id="UP001642464">
    <property type="component" value="Unassembled WGS sequence"/>
</dbReference>
<comment type="caution">
    <text evidence="2">The sequence shown here is derived from an EMBL/GenBank/DDBJ whole genome shotgun (WGS) entry which is preliminary data.</text>
</comment>
<feature type="region of interest" description="Disordered" evidence="1">
    <location>
        <begin position="1"/>
        <end position="187"/>
    </location>
</feature>
<feature type="non-terminal residue" evidence="2">
    <location>
        <position position="1"/>
    </location>
</feature>